<comment type="caution">
    <text evidence="1">The sequence shown here is derived from an EMBL/GenBank/DDBJ whole genome shotgun (WGS) entry which is preliminary data.</text>
</comment>
<reference evidence="1 2" key="1">
    <citation type="submission" date="2021-06" db="EMBL/GenBank/DDBJ databases">
        <authorList>
            <person name="Palmer J.M."/>
        </authorList>
    </citation>
    <scope>NUCLEOTIDE SEQUENCE [LARGE SCALE GENOMIC DNA]</scope>
    <source>
        <strain evidence="1 2">AS_MEX2019</strain>
        <tissue evidence="1">Muscle</tissue>
    </source>
</reference>
<evidence type="ECO:0000313" key="2">
    <source>
        <dbReference type="Proteomes" id="UP001469553"/>
    </source>
</evidence>
<evidence type="ECO:0000313" key="1">
    <source>
        <dbReference type="EMBL" id="MEQ2300304.1"/>
    </source>
</evidence>
<protein>
    <submittedName>
        <fullName evidence="1">Uncharacterized protein</fullName>
    </submittedName>
</protein>
<name>A0ABV0Z359_9TELE</name>
<dbReference type="EMBL" id="JAHRIP010049291">
    <property type="protein sequence ID" value="MEQ2300304.1"/>
    <property type="molecule type" value="Genomic_DNA"/>
</dbReference>
<proteinExistence type="predicted"/>
<dbReference type="Proteomes" id="UP001469553">
    <property type="component" value="Unassembled WGS sequence"/>
</dbReference>
<accession>A0ABV0Z359</accession>
<gene>
    <name evidence="1" type="ORF">AMECASPLE_024066</name>
</gene>
<sequence>MDFPTDPLLSWEYLSIQTTVGHTLHISELDGRVARRKLLIEESHKKAHLQRAAQTTQQTRASRCSGQMTPTLTLSLRAKRYVWLKTNVAHYPHCESWWQHHVVGLNFFNRAMEPDQS</sequence>
<keyword evidence="2" id="KW-1185">Reference proteome</keyword>
<organism evidence="1 2">
    <name type="scientific">Ameca splendens</name>
    <dbReference type="NCBI Taxonomy" id="208324"/>
    <lineage>
        <taxon>Eukaryota</taxon>
        <taxon>Metazoa</taxon>
        <taxon>Chordata</taxon>
        <taxon>Craniata</taxon>
        <taxon>Vertebrata</taxon>
        <taxon>Euteleostomi</taxon>
        <taxon>Actinopterygii</taxon>
        <taxon>Neopterygii</taxon>
        <taxon>Teleostei</taxon>
        <taxon>Neoteleostei</taxon>
        <taxon>Acanthomorphata</taxon>
        <taxon>Ovalentaria</taxon>
        <taxon>Atherinomorphae</taxon>
        <taxon>Cyprinodontiformes</taxon>
        <taxon>Goodeidae</taxon>
        <taxon>Ameca</taxon>
    </lineage>
</organism>